<keyword evidence="10 15" id="KW-0234">DNA repair</keyword>
<dbReference type="PANTHER" id="PTHR47964:SF1">
    <property type="entry name" value="ATP-DEPENDENT DNA HELICASE HOMOLOG RECG, CHLOROPLASTIC"/>
    <property type="match status" value="1"/>
</dbReference>
<dbReference type="Pfam" id="PF00271">
    <property type="entry name" value="Helicase_C"/>
    <property type="match status" value="1"/>
</dbReference>
<evidence type="ECO:0000256" key="7">
    <source>
        <dbReference type="ARBA" id="ARBA00022840"/>
    </source>
</evidence>
<dbReference type="Gene3D" id="3.40.50.300">
    <property type="entry name" value="P-loop containing nucleotide triphosphate hydrolases"/>
    <property type="match status" value="2"/>
</dbReference>
<comment type="caution">
    <text evidence="18">The sequence shown here is derived from an EMBL/GenBank/DDBJ whole genome shotgun (WGS) entry which is preliminary data.</text>
</comment>
<dbReference type="GO" id="GO:0004386">
    <property type="term" value="F:helicase activity"/>
    <property type="evidence" value="ECO:0007669"/>
    <property type="project" value="UniProtKB-KW"/>
</dbReference>
<evidence type="ECO:0000256" key="3">
    <source>
        <dbReference type="ARBA" id="ARBA00022741"/>
    </source>
</evidence>
<reference evidence="18 19" key="1">
    <citation type="submission" date="2021-04" db="EMBL/GenBank/DDBJ databases">
        <title>Draft genome sequence of Paenibacillus cisolokensis, LC2-13A.</title>
        <authorList>
            <person name="Uke A."/>
            <person name="Chhe C."/>
            <person name="Baramee S."/>
            <person name="Kosugi A."/>
        </authorList>
    </citation>
    <scope>NUCLEOTIDE SEQUENCE [LARGE SCALE GENOMIC DNA]</scope>
    <source>
        <strain evidence="18 19">LC2-13A</strain>
    </source>
</reference>
<comment type="similarity">
    <text evidence="1 15">Belongs to the helicase family. RecG subfamily.</text>
</comment>
<dbReference type="SUPFAM" id="SSF50249">
    <property type="entry name" value="Nucleic acid-binding proteins"/>
    <property type="match status" value="1"/>
</dbReference>
<keyword evidence="19" id="KW-1185">Reference proteome</keyword>
<feature type="domain" description="Helicase ATP-binding" evidence="16">
    <location>
        <begin position="276"/>
        <end position="437"/>
    </location>
</feature>
<dbReference type="InterPro" id="IPR045562">
    <property type="entry name" value="RecG_dom3_C"/>
</dbReference>
<evidence type="ECO:0000256" key="9">
    <source>
        <dbReference type="ARBA" id="ARBA00023172"/>
    </source>
</evidence>
<dbReference type="CDD" id="cd18811">
    <property type="entry name" value="SF2_C_RecG"/>
    <property type="match status" value="1"/>
</dbReference>
<comment type="catalytic activity">
    <reaction evidence="14 15">
        <text>ATP + H2O = ADP + phosphate + H(+)</text>
        <dbReference type="Rhea" id="RHEA:13065"/>
        <dbReference type="ChEBI" id="CHEBI:15377"/>
        <dbReference type="ChEBI" id="CHEBI:15378"/>
        <dbReference type="ChEBI" id="CHEBI:30616"/>
        <dbReference type="ChEBI" id="CHEBI:43474"/>
        <dbReference type="ChEBI" id="CHEBI:456216"/>
        <dbReference type="EC" id="5.6.2.4"/>
    </reaction>
</comment>
<evidence type="ECO:0000256" key="8">
    <source>
        <dbReference type="ARBA" id="ARBA00023125"/>
    </source>
</evidence>
<keyword evidence="5 15" id="KW-0378">Hydrolase</keyword>
<dbReference type="RefSeq" id="WP_213530140.1">
    <property type="nucleotide sequence ID" value="NZ_BOVJ01000143.1"/>
</dbReference>
<comment type="function">
    <text evidence="15">Plays a critical role in recombination and DNA repair. Helps process Holliday junction intermediates to mature products by catalyzing branch migration. Has replication fork regression activity, unwinds stalled or blocked replication forks to make a HJ that can be resolved. Has a DNA unwinding activity characteristic of a DNA helicase with 3'-5' polarity.</text>
</comment>
<dbReference type="PROSITE" id="PS51192">
    <property type="entry name" value="HELICASE_ATP_BIND_1"/>
    <property type="match status" value="1"/>
</dbReference>
<dbReference type="EC" id="5.6.2.4" evidence="13 15"/>
<dbReference type="PANTHER" id="PTHR47964">
    <property type="entry name" value="ATP-DEPENDENT DNA HELICASE HOMOLOG RECG, CHLOROPLASTIC"/>
    <property type="match status" value="1"/>
</dbReference>
<evidence type="ECO:0000256" key="1">
    <source>
        <dbReference type="ARBA" id="ARBA00007504"/>
    </source>
</evidence>
<dbReference type="SUPFAM" id="SSF52540">
    <property type="entry name" value="P-loop containing nucleoside triphosphate hydrolases"/>
    <property type="match status" value="2"/>
</dbReference>
<evidence type="ECO:0000256" key="11">
    <source>
        <dbReference type="ARBA" id="ARBA00023235"/>
    </source>
</evidence>
<comment type="catalytic activity">
    <reaction evidence="12 15">
        <text>Couples ATP hydrolysis with the unwinding of duplex DNA by translocating in the 3'-5' direction.</text>
        <dbReference type="EC" id="5.6.2.4"/>
    </reaction>
</comment>
<proteinExistence type="inferred from homology"/>
<dbReference type="CDD" id="cd17992">
    <property type="entry name" value="DEXHc_RecG"/>
    <property type="match status" value="1"/>
</dbReference>
<dbReference type="InterPro" id="IPR001650">
    <property type="entry name" value="Helicase_C-like"/>
</dbReference>
<evidence type="ECO:0000313" key="19">
    <source>
        <dbReference type="Proteomes" id="UP000680304"/>
    </source>
</evidence>
<evidence type="ECO:0000256" key="2">
    <source>
        <dbReference type="ARBA" id="ARBA00017846"/>
    </source>
</evidence>
<keyword evidence="7 15" id="KW-0067">ATP-binding</keyword>
<evidence type="ECO:0000256" key="5">
    <source>
        <dbReference type="ARBA" id="ARBA00022801"/>
    </source>
</evidence>
<keyword evidence="9 15" id="KW-0233">DNA recombination</keyword>
<dbReference type="Pfam" id="PF19833">
    <property type="entry name" value="RecG_dom3_C"/>
    <property type="match status" value="1"/>
</dbReference>
<evidence type="ECO:0000256" key="14">
    <source>
        <dbReference type="ARBA" id="ARBA00048988"/>
    </source>
</evidence>
<dbReference type="InterPro" id="IPR004609">
    <property type="entry name" value="ATP-dep_DNA_helicase_RecG"/>
</dbReference>
<evidence type="ECO:0000256" key="12">
    <source>
        <dbReference type="ARBA" id="ARBA00034617"/>
    </source>
</evidence>
<dbReference type="InterPro" id="IPR033454">
    <property type="entry name" value="RecG_wedge"/>
</dbReference>
<dbReference type="Proteomes" id="UP000680304">
    <property type="component" value="Unassembled WGS sequence"/>
</dbReference>
<keyword evidence="4 15" id="KW-0227">DNA damage</keyword>
<dbReference type="Pfam" id="PF00270">
    <property type="entry name" value="DEAD"/>
    <property type="match status" value="1"/>
</dbReference>
<keyword evidence="6 15" id="KW-0347">Helicase</keyword>
<name>A0ABQ4NBU9_9BACL</name>
<keyword evidence="3 15" id="KW-0547">Nucleotide-binding</keyword>
<evidence type="ECO:0000256" key="15">
    <source>
        <dbReference type="RuleBase" id="RU363016"/>
    </source>
</evidence>
<evidence type="ECO:0000313" key="18">
    <source>
        <dbReference type="EMBL" id="GIQ65650.1"/>
    </source>
</evidence>
<protein>
    <recommendedName>
        <fullName evidence="2 15">ATP-dependent DNA helicase RecG</fullName>
        <ecNumber evidence="13 15">5.6.2.4</ecNumber>
    </recommendedName>
</protein>
<dbReference type="NCBIfam" id="TIGR00643">
    <property type="entry name" value="recG"/>
    <property type="match status" value="1"/>
</dbReference>
<dbReference type="InterPro" id="IPR047112">
    <property type="entry name" value="RecG/Mfd"/>
</dbReference>
<feature type="domain" description="Helicase C-terminal" evidence="17">
    <location>
        <begin position="456"/>
        <end position="615"/>
    </location>
</feature>
<dbReference type="InterPro" id="IPR012340">
    <property type="entry name" value="NA-bd_OB-fold"/>
</dbReference>
<dbReference type="SMART" id="SM00487">
    <property type="entry name" value="DEXDc"/>
    <property type="match status" value="1"/>
</dbReference>
<dbReference type="Pfam" id="PF17191">
    <property type="entry name" value="RecG_wedge"/>
    <property type="match status" value="1"/>
</dbReference>
<evidence type="ECO:0000256" key="6">
    <source>
        <dbReference type="ARBA" id="ARBA00022806"/>
    </source>
</evidence>
<dbReference type="CDD" id="cd04488">
    <property type="entry name" value="RecG_wedge_OBF"/>
    <property type="match status" value="1"/>
</dbReference>
<evidence type="ECO:0000259" key="16">
    <source>
        <dbReference type="PROSITE" id="PS51192"/>
    </source>
</evidence>
<keyword evidence="11" id="KW-0413">Isomerase</keyword>
<organism evidence="18 19">
    <name type="scientific">Paenibacillus cisolokensis</name>
    <dbReference type="NCBI Taxonomy" id="1658519"/>
    <lineage>
        <taxon>Bacteria</taxon>
        <taxon>Bacillati</taxon>
        <taxon>Bacillota</taxon>
        <taxon>Bacilli</taxon>
        <taxon>Bacillales</taxon>
        <taxon>Paenibacillaceae</taxon>
        <taxon>Paenibacillus</taxon>
    </lineage>
</organism>
<evidence type="ECO:0000256" key="13">
    <source>
        <dbReference type="ARBA" id="ARBA00034808"/>
    </source>
</evidence>
<evidence type="ECO:0000256" key="4">
    <source>
        <dbReference type="ARBA" id="ARBA00022763"/>
    </source>
</evidence>
<dbReference type="InterPro" id="IPR011545">
    <property type="entry name" value="DEAD/DEAH_box_helicase_dom"/>
</dbReference>
<dbReference type="EMBL" id="BOVJ01000143">
    <property type="protein sequence ID" value="GIQ65650.1"/>
    <property type="molecule type" value="Genomic_DNA"/>
</dbReference>
<dbReference type="InterPro" id="IPR014001">
    <property type="entry name" value="Helicase_ATP-bd"/>
</dbReference>
<evidence type="ECO:0000256" key="10">
    <source>
        <dbReference type="ARBA" id="ARBA00023204"/>
    </source>
</evidence>
<sequence>MNHKDPLSILPVRQVKGVSPRKESELHAFGVRTVADLLEYYPFRYEDYRIRELTEAQDGEKMTIRGTIRSAGALQRYGRSKSRLSCKVETNRVLITAVWFNRHFLQDQLVPGREIVLTGKWDKQRLQLTVAESEFPDRGPSKSGTLQPVYSVGGSVTQAWMRKTIRQALEQFGAMIAEVLPRELIERHRLMPRREAIFRIHHPEDTSDGREARRRLVYEELFWFQLKLQAFRSLNRKRTDGVAHQVSADTIRSFAESLPFELTEGQKKAINEILVDMRRPYAMNRLLQGDVGAGKTVVAAIALYATVKSGHQGALMVPTEILAEQHARSLAKLYAGTGIEVALLTGSLTERRRRETLAGIQMGLTDIVVGTHALIQEDVFFRSLGLVVTDEQHRFGVNQRSILRRKGMNPDVLTMTATPIPRTLAITAFGDLDISTIRERPHGRKPIKTYWVKHSMMDRVLGFIRREAAAGRQTYVICPLIEESDKLDVQNAIDLQAQLQQAFPDLRVGLLHGRMTAAEKEEVMRAFETNEVQVLVATTVVEVGVDVPNATLMVIMDAERFGLSQLHQLRGRVGRGAHQSYCVLVADPKSDVGRERMGAMTETDDGFEIARRDLELRGPGDFFGTKQSGLPEFRLADMAADFAILEQARDDAAELAGREDFWHSPEYAALRERLQQDPVFKGSSSTRQQCLPGGI</sequence>
<dbReference type="NCBIfam" id="NF008168">
    <property type="entry name" value="PRK10917.2-2"/>
    <property type="match status" value="1"/>
</dbReference>
<dbReference type="SMART" id="SM00490">
    <property type="entry name" value="HELICc"/>
    <property type="match status" value="1"/>
</dbReference>
<gene>
    <name evidence="18" type="primary">recG</name>
    <name evidence="18" type="ORF">PACILC2_42180</name>
</gene>
<dbReference type="PROSITE" id="PS51194">
    <property type="entry name" value="HELICASE_CTER"/>
    <property type="match status" value="1"/>
</dbReference>
<accession>A0ABQ4NBU9</accession>
<dbReference type="Gene3D" id="2.40.50.140">
    <property type="entry name" value="Nucleic acid-binding proteins"/>
    <property type="match status" value="1"/>
</dbReference>
<dbReference type="InterPro" id="IPR027417">
    <property type="entry name" value="P-loop_NTPase"/>
</dbReference>
<keyword evidence="8" id="KW-0238">DNA-binding</keyword>
<evidence type="ECO:0000259" key="17">
    <source>
        <dbReference type="PROSITE" id="PS51194"/>
    </source>
</evidence>
<dbReference type="NCBIfam" id="NF008165">
    <property type="entry name" value="PRK10917.1-3"/>
    <property type="match status" value="1"/>
</dbReference>